<reference evidence="2 3" key="1">
    <citation type="submission" date="2016-10" db="EMBL/GenBank/DDBJ databases">
        <authorList>
            <person name="de Groot N.N."/>
        </authorList>
    </citation>
    <scope>NUCLEOTIDE SEQUENCE [LARGE SCALE GENOMIC DNA]</scope>
    <source>
        <strain evidence="2 3">CGMCC 1.11156</strain>
    </source>
</reference>
<proteinExistence type="predicted"/>
<dbReference type="PANTHER" id="PTHR43317:SF3">
    <property type="entry name" value="BLR2883 PROTEIN"/>
    <property type="match status" value="1"/>
</dbReference>
<dbReference type="Pfam" id="PF01564">
    <property type="entry name" value="Spermine_synth"/>
    <property type="match status" value="1"/>
</dbReference>
<gene>
    <name evidence="2" type="ORF">SAMN05216561_10941</name>
</gene>
<dbReference type="AlphaFoldDB" id="A0A1I3IJE2"/>
<name>A0A1I3IJE2_9ACTN</name>
<evidence type="ECO:0000313" key="3">
    <source>
        <dbReference type="Proteomes" id="UP000198649"/>
    </source>
</evidence>
<dbReference type="Proteomes" id="UP000198649">
    <property type="component" value="Unassembled WGS sequence"/>
</dbReference>
<keyword evidence="1" id="KW-0620">Polyamine biosynthesis</keyword>
<organism evidence="2 3">
    <name type="scientific">Nocardioides psychrotolerans</name>
    <dbReference type="NCBI Taxonomy" id="1005945"/>
    <lineage>
        <taxon>Bacteria</taxon>
        <taxon>Bacillati</taxon>
        <taxon>Actinomycetota</taxon>
        <taxon>Actinomycetes</taxon>
        <taxon>Propionibacteriales</taxon>
        <taxon>Nocardioidaceae</taxon>
        <taxon>Nocardioides</taxon>
    </lineage>
</organism>
<dbReference type="InterPro" id="IPR029063">
    <property type="entry name" value="SAM-dependent_MTases_sf"/>
</dbReference>
<dbReference type="EMBL" id="FOQG01000009">
    <property type="protein sequence ID" value="SFI47989.1"/>
    <property type="molecule type" value="Genomic_DNA"/>
</dbReference>
<dbReference type="STRING" id="1005945.SAMN05216561_10941"/>
<dbReference type="PANTHER" id="PTHR43317">
    <property type="entry name" value="THERMOSPERMINE SYNTHASE ACAULIS5"/>
    <property type="match status" value="1"/>
</dbReference>
<dbReference type="GO" id="GO:0006596">
    <property type="term" value="P:polyamine biosynthetic process"/>
    <property type="evidence" value="ECO:0007669"/>
    <property type="project" value="UniProtKB-KW"/>
</dbReference>
<dbReference type="Gene3D" id="3.40.50.150">
    <property type="entry name" value="Vaccinia Virus protein VP39"/>
    <property type="match status" value="1"/>
</dbReference>
<evidence type="ECO:0000313" key="2">
    <source>
        <dbReference type="EMBL" id="SFI47989.1"/>
    </source>
</evidence>
<evidence type="ECO:0000256" key="1">
    <source>
        <dbReference type="ARBA" id="ARBA00023115"/>
    </source>
</evidence>
<protein>
    <recommendedName>
        <fullName evidence="4">Spermine/spermidine synthase</fullName>
    </recommendedName>
</protein>
<accession>A0A1I3IJE2</accession>
<evidence type="ECO:0008006" key="4">
    <source>
        <dbReference type="Google" id="ProtNLM"/>
    </source>
</evidence>
<keyword evidence="3" id="KW-1185">Reference proteome</keyword>
<dbReference type="SUPFAM" id="SSF53335">
    <property type="entry name" value="S-adenosyl-L-methionine-dependent methyltransferases"/>
    <property type="match status" value="1"/>
</dbReference>
<sequence length="232" mass="24688">MDTRPLDYVEIARAESERGVLVLRERRAAGGPAALELRANGAFVMDTVEVSTERALASAALALVEHPRAVVVGGLGLGFTMHEVLADPRVELCVVVEVEEALVGWMRDGTIRHGPGLLADQRVHVVIADVAVALAEARPATYDLVLLDVDNGPGYLVHESNVALYEPSALGAARAVLRPGGALAIWSADEAPDLAAALDTVFGAGSAEALPLEVLLQGREERYWLYVARVRD</sequence>
<dbReference type="RefSeq" id="WP_170259131.1">
    <property type="nucleotide sequence ID" value="NZ_BKAF01000011.1"/>
</dbReference>